<dbReference type="InterPro" id="IPR016166">
    <property type="entry name" value="FAD-bd_PCMH"/>
</dbReference>
<reference evidence="2" key="1">
    <citation type="journal article" date="2014" name="Front. Microbiol.">
        <title>High frequency of phylogenetically diverse reductive dehalogenase-homologous genes in deep subseafloor sedimentary metagenomes.</title>
        <authorList>
            <person name="Kawai M."/>
            <person name="Futagami T."/>
            <person name="Toyoda A."/>
            <person name="Takaki Y."/>
            <person name="Nishi S."/>
            <person name="Hori S."/>
            <person name="Arai W."/>
            <person name="Tsubouchi T."/>
            <person name="Morono Y."/>
            <person name="Uchiyama I."/>
            <person name="Ito T."/>
            <person name="Fujiyama A."/>
            <person name="Inagaki F."/>
            <person name="Takami H."/>
        </authorList>
    </citation>
    <scope>NUCLEOTIDE SEQUENCE</scope>
    <source>
        <strain evidence="2">Expedition CK06-06</strain>
    </source>
</reference>
<dbReference type="GO" id="GO:1903457">
    <property type="term" value="P:lactate catabolic process"/>
    <property type="evidence" value="ECO:0007669"/>
    <property type="project" value="TreeGrafter"/>
</dbReference>
<dbReference type="Pfam" id="PF01565">
    <property type="entry name" value="FAD_binding_4"/>
    <property type="match status" value="1"/>
</dbReference>
<dbReference type="GO" id="GO:0071949">
    <property type="term" value="F:FAD binding"/>
    <property type="evidence" value="ECO:0007669"/>
    <property type="project" value="InterPro"/>
</dbReference>
<gene>
    <name evidence="2" type="ORF">S01H1_20108</name>
</gene>
<dbReference type="PANTHER" id="PTHR11748:SF119">
    <property type="entry name" value="D-2-HYDROXYGLUTARATE DEHYDROGENASE"/>
    <property type="match status" value="1"/>
</dbReference>
<dbReference type="Gene3D" id="3.30.465.10">
    <property type="match status" value="1"/>
</dbReference>
<dbReference type="EMBL" id="BARS01010948">
    <property type="protein sequence ID" value="GAF98707.1"/>
    <property type="molecule type" value="Genomic_DNA"/>
</dbReference>
<dbReference type="InterPro" id="IPR036318">
    <property type="entry name" value="FAD-bd_PCMH-like_sf"/>
</dbReference>
<organism evidence="2">
    <name type="scientific">marine sediment metagenome</name>
    <dbReference type="NCBI Taxonomy" id="412755"/>
    <lineage>
        <taxon>unclassified sequences</taxon>
        <taxon>metagenomes</taxon>
        <taxon>ecological metagenomes</taxon>
    </lineage>
</organism>
<dbReference type="GO" id="GO:0004458">
    <property type="term" value="F:D-lactate dehydrogenase (cytochrome) activity"/>
    <property type="evidence" value="ECO:0007669"/>
    <property type="project" value="TreeGrafter"/>
</dbReference>
<dbReference type="AlphaFoldDB" id="X0UE81"/>
<comment type="caution">
    <text evidence="2">The sequence shown here is derived from an EMBL/GenBank/DDBJ whole genome shotgun (WGS) entry which is preliminary data.</text>
</comment>
<dbReference type="InterPro" id="IPR006094">
    <property type="entry name" value="Oxid_FAD_bind_N"/>
</dbReference>
<evidence type="ECO:0000259" key="1">
    <source>
        <dbReference type="PROSITE" id="PS51387"/>
    </source>
</evidence>
<dbReference type="PANTHER" id="PTHR11748">
    <property type="entry name" value="D-LACTATE DEHYDROGENASE"/>
    <property type="match status" value="1"/>
</dbReference>
<protein>
    <recommendedName>
        <fullName evidence="1">FAD-binding PCMH-type domain-containing protein</fullName>
    </recommendedName>
</protein>
<sequence>MTEQTTLTDFLQDLHQQIRGEVLSDPMTLGLYATDASIYQITPLALVVPRDCDDVLAAVRIAASHRVSILPRGSGTSLNGQAVGPAMVLDFTKYMDQILELNVEQKWVRVQPGIVLDLLNAALAPHGLHFAPDPATSNRATIGGMIGNNSSGTKSIVYGTTREHLLELKVVLSDGTVMDLAPMARDKFDAQPKILRGFKKIIDANRDQIEKRFPKVMRRVQGYNLDSFINTDSWNLAHLMVGS</sequence>
<dbReference type="PROSITE" id="PS51387">
    <property type="entry name" value="FAD_PCMH"/>
    <property type="match status" value="1"/>
</dbReference>
<dbReference type="InterPro" id="IPR016169">
    <property type="entry name" value="FAD-bd_PCMH_sub2"/>
</dbReference>
<proteinExistence type="predicted"/>
<dbReference type="GO" id="GO:0008720">
    <property type="term" value="F:D-lactate dehydrogenase (NAD+) activity"/>
    <property type="evidence" value="ECO:0007669"/>
    <property type="project" value="TreeGrafter"/>
</dbReference>
<name>X0UE81_9ZZZZ</name>
<evidence type="ECO:0000313" key="2">
    <source>
        <dbReference type="EMBL" id="GAF98707.1"/>
    </source>
</evidence>
<feature type="domain" description="FAD-binding PCMH-type" evidence="1">
    <location>
        <begin position="39"/>
        <end position="243"/>
    </location>
</feature>
<accession>X0UE81</accession>
<dbReference type="SUPFAM" id="SSF56176">
    <property type="entry name" value="FAD-binding/transporter-associated domain-like"/>
    <property type="match status" value="1"/>
</dbReference>
<feature type="non-terminal residue" evidence="2">
    <location>
        <position position="243"/>
    </location>
</feature>